<evidence type="ECO:0000256" key="1">
    <source>
        <dbReference type="ARBA" id="ARBA00022723"/>
    </source>
</evidence>
<dbReference type="GO" id="GO:0016925">
    <property type="term" value="P:protein sumoylation"/>
    <property type="evidence" value="ECO:0007669"/>
    <property type="project" value="TreeGrafter"/>
</dbReference>
<dbReference type="GO" id="GO:0008270">
    <property type="term" value="F:zinc ion binding"/>
    <property type="evidence" value="ECO:0007669"/>
    <property type="project" value="UniProtKB-KW"/>
</dbReference>
<keyword evidence="7" id="KW-1185">Reference proteome</keyword>
<sequence length="660" mass="74403">MENNPQMSRSIPGRFVAIGNNPNIYLTGAAPNAQRIPVTSNKSTTTNHLTVVDHNIPPRNKTSIQSILDVQMAQPRLYFYDEFCVIRPWDRNYRIIYRIDKRNNKSFAFLQHTLPITITPSILQIIGTKNGDVEYEVLLRSIALRNGVLQEKDSYPLDMELFIGNMNYTCLLPRIEAKYSSSDIGLRLGYPSVLTQAISSFNKSNPKQIPLDLVVNIMYPVQAIRKQVINNGHFSFKIALYSKKSPESVVMDILKRPMLPKSAFHENIKKEFNRDDDEVGFESMRISLQSSITMCSIKYPFRGKNCKHLIPDDLEDYLKQNVGNEKFQCKICKCRCTPDDIFIDEYYQEILKKNPKTCKIEIFLNGEYKIVETNDSDDEECGDQIIPSKGSKEPEYIIIDSSDDECEVGENPAPSNSTGNEVSVERQQVVDVPESEQESSREILRENGNVVGSSDEVNTTPLSNEVSTTPLSNEVNTTALSIEVSATPLSNEVNTTSLLNECNNTPSSNEENPAIVENPIDNGPASNNTDTSDSMDVVEASVVVDQIEVTNDEVVISRVEVTRQEVIGENSNEVEIQENNSLQNGGNPVEDIPMEVDEIQVPRTEISKDSAAVTNECITNKLEKLIKSNNNYSFFRKTKEYVELNKAQFRRDFHPGDIFN</sequence>
<dbReference type="PROSITE" id="PS51044">
    <property type="entry name" value="ZF_SP_RING"/>
    <property type="match status" value="1"/>
</dbReference>
<dbReference type="PANTHER" id="PTHR10782:SF4">
    <property type="entry name" value="TONALLI, ISOFORM E"/>
    <property type="match status" value="1"/>
</dbReference>
<feature type="compositionally biased region" description="Polar residues" evidence="5">
    <location>
        <begin position="524"/>
        <end position="533"/>
    </location>
</feature>
<feature type="region of interest" description="Disordered" evidence="5">
    <location>
        <begin position="501"/>
        <end position="533"/>
    </location>
</feature>
<feature type="compositionally biased region" description="Polar residues" evidence="5">
    <location>
        <begin position="501"/>
        <end position="511"/>
    </location>
</feature>
<evidence type="ECO:0000256" key="5">
    <source>
        <dbReference type="SAM" id="MobiDB-lite"/>
    </source>
</evidence>
<organism evidence="7 8">
    <name type="scientific">Strongyloides papillosus</name>
    <name type="common">Intestinal threadworm</name>
    <dbReference type="NCBI Taxonomy" id="174720"/>
    <lineage>
        <taxon>Eukaryota</taxon>
        <taxon>Metazoa</taxon>
        <taxon>Ecdysozoa</taxon>
        <taxon>Nematoda</taxon>
        <taxon>Chromadorea</taxon>
        <taxon>Rhabditida</taxon>
        <taxon>Tylenchina</taxon>
        <taxon>Panagrolaimomorpha</taxon>
        <taxon>Strongyloidoidea</taxon>
        <taxon>Strongyloididae</taxon>
        <taxon>Strongyloides</taxon>
    </lineage>
</organism>
<evidence type="ECO:0000256" key="2">
    <source>
        <dbReference type="ARBA" id="ARBA00022771"/>
    </source>
</evidence>
<dbReference type="Gene3D" id="3.30.40.10">
    <property type="entry name" value="Zinc/RING finger domain, C3HC4 (zinc finger)"/>
    <property type="match status" value="1"/>
</dbReference>
<feature type="region of interest" description="Disordered" evidence="5">
    <location>
        <begin position="405"/>
        <end position="426"/>
    </location>
</feature>
<protein>
    <submittedName>
        <fullName evidence="8">SP-RING-type domain-containing protein</fullName>
    </submittedName>
</protein>
<evidence type="ECO:0000256" key="4">
    <source>
        <dbReference type="PROSITE-ProRule" id="PRU00452"/>
    </source>
</evidence>
<dbReference type="WBParaSite" id="SPAL_0000273800.1">
    <property type="protein sequence ID" value="SPAL_0000273800.1"/>
    <property type="gene ID" value="SPAL_0000273800"/>
</dbReference>
<name>A0A0N5B9M2_STREA</name>
<dbReference type="InterPro" id="IPR013083">
    <property type="entry name" value="Znf_RING/FYVE/PHD"/>
</dbReference>
<keyword evidence="2 4" id="KW-0863">Zinc-finger</keyword>
<dbReference type="STRING" id="174720.A0A0N5B9M2"/>
<evidence type="ECO:0000259" key="6">
    <source>
        <dbReference type="PROSITE" id="PS51044"/>
    </source>
</evidence>
<evidence type="ECO:0000313" key="7">
    <source>
        <dbReference type="Proteomes" id="UP000046392"/>
    </source>
</evidence>
<dbReference type="PANTHER" id="PTHR10782">
    <property type="entry name" value="ZINC FINGER MIZ DOMAIN-CONTAINING PROTEIN"/>
    <property type="match status" value="1"/>
</dbReference>
<evidence type="ECO:0000313" key="8">
    <source>
        <dbReference type="WBParaSite" id="SPAL_0000273800.1"/>
    </source>
</evidence>
<dbReference type="GO" id="GO:0061665">
    <property type="term" value="F:SUMO ligase activity"/>
    <property type="evidence" value="ECO:0007669"/>
    <property type="project" value="TreeGrafter"/>
</dbReference>
<keyword evidence="3" id="KW-0862">Zinc</keyword>
<accession>A0A0N5B9M2</accession>
<dbReference type="InterPro" id="IPR004181">
    <property type="entry name" value="Znf_MIZ"/>
</dbReference>
<evidence type="ECO:0000256" key="3">
    <source>
        <dbReference type="ARBA" id="ARBA00022833"/>
    </source>
</evidence>
<dbReference type="AlphaFoldDB" id="A0A0N5B9M2"/>
<reference evidence="8" key="1">
    <citation type="submission" date="2017-02" db="UniProtKB">
        <authorList>
            <consortium name="WormBaseParasite"/>
        </authorList>
    </citation>
    <scope>IDENTIFICATION</scope>
</reference>
<feature type="domain" description="SP-RING-type" evidence="6">
    <location>
        <begin position="275"/>
        <end position="356"/>
    </location>
</feature>
<dbReference type="Proteomes" id="UP000046392">
    <property type="component" value="Unplaced"/>
</dbReference>
<proteinExistence type="predicted"/>
<dbReference type="GO" id="GO:0000785">
    <property type="term" value="C:chromatin"/>
    <property type="evidence" value="ECO:0007669"/>
    <property type="project" value="TreeGrafter"/>
</dbReference>
<keyword evidence="1" id="KW-0479">Metal-binding</keyword>